<dbReference type="InterPro" id="IPR029058">
    <property type="entry name" value="AB_hydrolase_fold"/>
</dbReference>
<accession>A0A8B9JMU8</accession>
<dbReference type="GO" id="GO:0097176">
    <property type="term" value="P:epoxide metabolic process"/>
    <property type="evidence" value="ECO:0007669"/>
    <property type="project" value="TreeGrafter"/>
</dbReference>
<comment type="catalytic activity">
    <reaction evidence="6">
        <text>cis-stilbene oxide + H2O = (1R,2R)-hydrobenzoin</text>
        <dbReference type="Rhea" id="RHEA:23900"/>
        <dbReference type="ChEBI" id="CHEBI:15377"/>
        <dbReference type="ChEBI" id="CHEBI:50004"/>
        <dbReference type="ChEBI" id="CHEBI:50014"/>
        <dbReference type="EC" id="3.3.2.9"/>
    </reaction>
</comment>
<feature type="active site" description="Proton donor" evidence="7">
    <location>
        <position position="373"/>
    </location>
</feature>
<evidence type="ECO:0000256" key="1">
    <source>
        <dbReference type="ARBA" id="ARBA00000221"/>
    </source>
</evidence>
<evidence type="ECO:0000256" key="7">
    <source>
        <dbReference type="PIRSR" id="PIRSR001112-1"/>
    </source>
</evidence>
<comment type="catalytic activity">
    <reaction evidence="1 6">
        <text>1-(4-methoxyphenyl)-N-methyl-N-[(3-methyloxetan-3-yl)methyl]methanamine + H2O = 2-{[(4-methoxybenzyl)(methyl)amino]methyl}-2-methylpropane-1,3-diol</text>
        <dbReference type="Rhea" id="RHEA:55764"/>
        <dbReference type="ChEBI" id="CHEBI:15377"/>
        <dbReference type="ChEBI" id="CHEBI:139161"/>
        <dbReference type="ChEBI" id="CHEBI:139164"/>
        <dbReference type="EC" id="3.3.2.9"/>
    </reaction>
</comment>
<proteinExistence type="inferred from homology"/>
<dbReference type="SUPFAM" id="SSF53474">
    <property type="entry name" value="alpha/beta-Hydrolases"/>
    <property type="match status" value="1"/>
</dbReference>
<reference evidence="9" key="1">
    <citation type="submission" date="2025-08" db="UniProtKB">
        <authorList>
            <consortium name="Ensembl"/>
        </authorList>
    </citation>
    <scope>IDENTIFICATION</scope>
</reference>
<dbReference type="PANTHER" id="PTHR21661:SF70">
    <property type="entry name" value="EPOXIDE HYDROLASE 1"/>
    <property type="match status" value="1"/>
</dbReference>
<keyword evidence="6" id="KW-0256">Endoplasmic reticulum</keyword>
<dbReference type="PRINTS" id="PR00412">
    <property type="entry name" value="EPOXHYDRLASE"/>
</dbReference>
<dbReference type="InterPro" id="IPR000639">
    <property type="entry name" value="Epox_hydrolase-like"/>
</dbReference>
<evidence type="ECO:0000313" key="10">
    <source>
        <dbReference type="Proteomes" id="UP000694621"/>
    </source>
</evidence>
<dbReference type="Gene3D" id="3.40.50.1820">
    <property type="entry name" value="alpha/beta hydrolase"/>
    <property type="match status" value="1"/>
</dbReference>
<keyword evidence="6" id="KW-0472">Membrane</keyword>
<dbReference type="InterPro" id="IPR010497">
    <property type="entry name" value="Epoxide_hydro_N"/>
</dbReference>
<feature type="active site" description="Nucleophile" evidence="7">
    <location>
        <position position="223"/>
    </location>
</feature>
<keyword evidence="4 6" id="KW-0058">Aromatic hydrocarbons catabolism</keyword>
<dbReference type="PIRSF" id="PIRSF001112">
    <property type="entry name" value="Epoxide_hydrolase"/>
    <property type="match status" value="1"/>
</dbReference>
<dbReference type="InterPro" id="IPR016292">
    <property type="entry name" value="Epoxide_hydrolase"/>
</dbReference>
<sequence>MYVELLGAVVLGAVIIFVLLRKNSEQLKTQDGWWGVGSLLESPEDDSIRPFRVETTQQELEDLYHRIDQTRSFSSLEDSKFHYGFNSSYLQKVVSYWRNNFDWRKQVDKLNKYPHFKTKIEGIDIHYIHVKPKNLPEGSKAVPLMMVHGWPGSFYEFYGILPLLTEPASPDDIAFEVICPSIPGYGFSEAPHKKGFDSVCAARVFHKLMKRLGFSQFYIQGGDWGWLITTNMAQLEPKIVKGLHVNFAPPAKPSLMVVLSMLLGRHFPKLFDFSEHDIKRLFPCVQKLVVDAVKETGYMHIQATKPDTAGRGLNDSPVGLAAYILEKFSTWTDPEFVKLEDGGLERKFTLDDLLTNVMIYWTSGSIISSMRFYKENFGKGLDQPHSKIPVVVPTGVAIFPNELMHAPKLWVKQKYHKLVTYTLAARGGHFAAMEEPELMAQDIQKFSPGVLMKCLERALIQVHQGTRTPASFCQVV</sequence>
<dbReference type="AlphaFoldDB" id="A0A8B9JMU8"/>
<comment type="function">
    <text evidence="6">Biotransformation enzyme that catalyzes the hydrolysis of arene and aliphatic epoxides to less reactive and more water soluble dihydrodiols by the trans addition of water.</text>
</comment>
<name>A0A8B9JMU8_ASTMX</name>
<feature type="domain" description="Epoxide hydrolase N-terminal" evidence="8">
    <location>
        <begin position="48"/>
        <end position="157"/>
    </location>
</feature>
<evidence type="ECO:0000256" key="6">
    <source>
        <dbReference type="PIRNR" id="PIRNR001112"/>
    </source>
</evidence>
<dbReference type="EC" id="3.3.2.9" evidence="6"/>
<dbReference type="GO" id="GO:0033961">
    <property type="term" value="F:cis-stilbene-oxide hydrolase activity"/>
    <property type="evidence" value="ECO:0007669"/>
    <property type="project" value="UniProtKB-UniRule"/>
</dbReference>
<dbReference type="Ensembl" id="ENSAMXT00005026270.1">
    <property type="protein sequence ID" value="ENSAMXP00005023783.1"/>
    <property type="gene ID" value="ENSAMXG00005012185.1"/>
</dbReference>
<feature type="active site" description="Proton acceptor" evidence="7">
    <location>
        <position position="429"/>
    </location>
</feature>
<dbReference type="Proteomes" id="UP000694621">
    <property type="component" value="Unplaced"/>
</dbReference>
<organism evidence="9 10">
    <name type="scientific">Astyanax mexicanus</name>
    <name type="common">Blind cave fish</name>
    <name type="synonym">Astyanax fasciatus mexicanus</name>
    <dbReference type="NCBI Taxonomy" id="7994"/>
    <lineage>
        <taxon>Eukaryota</taxon>
        <taxon>Metazoa</taxon>
        <taxon>Chordata</taxon>
        <taxon>Craniata</taxon>
        <taxon>Vertebrata</taxon>
        <taxon>Euteleostomi</taxon>
        <taxon>Actinopterygii</taxon>
        <taxon>Neopterygii</taxon>
        <taxon>Teleostei</taxon>
        <taxon>Ostariophysi</taxon>
        <taxon>Characiformes</taxon>
        <taxon>Characoidei</taxon>
        <taxon>Acestrorhamphidae</taxon>
        <taxon>Acestrorhamphinae</taxon>
        <taxon>Astyanax</taxon>
    </lineage>
</organism>
<comment type="subcellular location">
    <subcellularLocation>
        <location evidence="6">Endoplasmic reticulum membrane</location>
    </subcellularLocation>
    <subcellularLocation>
        <location evidence="2">Microsome membrane</location>
        <topology evidence="2">Single-pass membrane protein</topology>
    </subcellularLocation>
</comment>
<evidence type="ECO:0000259" key="8">
    <source>
        <dbReference type="Pfam" id="PF06441"/>
    </source>
</evidence>
<comment type="similarity">
    <text evidence="3 6">Belongs to the peptidase S33 family.</text>
</comment>
<evidence type="ECO:0000256" key="5">
    <source>
        <dbReference type="ARBA" id="ARBA00022801"/>
    </source>
</evidence>
<evidence type="ECO:0000256" key="2">
    <source>
        <dbReference type="ARBA" id="ARBA00004111"/>
    </source>
</evidence>
<dbReference type="GO" id="GO:0005789">
    <property type="term" value="C:endoplasmic reticulum membrane"/>
    <property type="evidence" value="ECO:0007669"/>
    <property type="project" value="UniProtKB-SubCell"/>
</dbReference>
<evidence type="ECO:0000256" key="3">
    <source>
        <dbReference type="ARBA" id="ARBA00010088"/>
    </source>
</evidence>
<dbReference type="PANTHER" id="PTHR21661">
    <property type="entry name" value="EPOXIDE HYDROLASE 1-RELATED"/>
    <property type="match status" value="1"/>
</dbReference>
<evidence type="ECO:0000256" key="4">
    <source>
        <dbReference type="ARBA" id="ARBA00022797"/>
    </source>
</evidence>
<keyword evidence="5 6" id="KW-0378">Hydrolase</keyword>
<dbReference type="Pfam" id="PF06441">
    <property type="entry name" value="EHN"/>
    <property type="match status" value="1"/>
</dbReference>
<protein>
    <recommendedName>
        <fullName evidence="6">Epoxide hydrolase</fullName>
        <ecNumber evidence="6">3.3.2.9</ecNumber>
    </recommendedName>
</protein>
<evidence type="ECO:0000313" key="9">
    <source>
        <dbReference type="Ensembl" id="ENSAMXP00005023783.1"/>
    </source>
</evidence>